<dbReference type="Proteomes" id="UP000183053">
    <property type="component" value="Unassembled WGS sequence"/>
</dbReference>
<evidence type="ECO:0000313" key="2">
    <source>
        <dbReference type="EMBL" id="SDQ98960.1"/>
    </source>
</evidence>
<gene>
    <name evidence="2" type="ORF">SAMN04489765_2654</name>
</gene>
<organism evidence="2 3">
    <name type="scientific">Tsukamurella pulmonis</name>
    <dbReference type="NCBI Taxonomy" id="47312"/>
    <lineage>
        <taxon>Bacteria</taxon>
        <taxon>Bacillati</taxon>
        <taxon>Actinomycetota</taxon>
        <taxon>Actinomycetes</taxon>
        <taxon>Mycobacteriales</taxon>
        <taxon>Tsukamurellaceae</taxon>
        <taxon>Tsukamurella</taxon>
    </lineage>
</organism>
<sequence>MLAASWFTLRGHEVSWPLEPCRYDLVVNTGVELIRVQVKTTISRSANSWKVYLSTSRQGRTTYEEDEIDQFFIIDGDLTCYRIPLAAVKGLSAVHLSAYGRFRVEGFGNPRRTNEPSDR</sequence>
<dbReference type="AlphaFoldDB" id="A0A1H1FDP7"/>
<feature type="domain" description="PD(D/E)XK endonuclease" evidence="1">
    <location>
        <begin position="9"/>
        <end position="92"/>
    </location>
</feature>
<reference evidence="3" key="1">
    <citation type="submission" date="2016-10" db="EMBL/GenBank/DDBJ databases">
        <authorList>
            <person name="Varghese N."/>
            <person name="Submissions S."/>
        </authorList>
    </citation>
    <scope>NUCLEOTIDE SEQUENCE [LARGE SCALE GENOMIC DNA]</scope>
    <source>
        <strain evidence="3">DSM 44142</strain>
    </source>
</reference>
<evidence type="ECO:0000313" key="3">
    <source>
        <dbReference type="Proteomes" id="UP000183053"/>
    </source>
</evidence>
<dbReference type="EMBL" id="FNLF01000002">
    <property type="protein sequence ID" value="SDQ98960.1"/>
    <property type="molecule type" value="Genomic_DNA"/>
</dbReference>
<dbReference type="InterPro" id="IPR011856">
    <property type="entry name" value="tRNA_endonuc-like_dom_sf"/>
</dbReference>
<dbReference type="GO" id="GO:0003676">
    <property type="term" value="F:nucleic acid binding"/>
    <property type="evidence" value="ECO:0007669"/>
    <property type="project" value="InterPro"/>
</dbReference>
<evidence type="ECO:0000259" key="1">
    <source>
        <dbReference type="Pfam" id="PF11645"/>
    </source>
</evidence>
<protein>
    <recommendedName>
        <fullName evidence="1">PD(D/E)XK endonuclease domain-containing protein</fullName>
    </recommendedName>
</protein>
<accession>A0A1H1FDP7</accession>
<dbReference type="Pfam" id="PF11645">
    <property type="entry name" value="PDDEXK_5"/>
    <property type="match status" value="1"/>
</dbReference>
<name>A0A1H1FDP7_9ACTN</name>
<proteinExistence type="predicted"/>
<dbReference type="InterPro" id="IPR021671">
    <property type="entry name" value="PD(D/E)XK_Endonuc"/>
</dbReference>
<keyword evidence="3" id="KW-1185">Reference proteome</keyword>
<dbReference type="Gene3D" id="3.40.1350.10">
    <property type="match status" value="1"/>
</dbReference>